<organism evidence="6 7">
    <name type="scientific">Macrostomum lignano</name>
    <dbReference type="NCBI Taxonomy" id="282301"/>
    <lineage>
        <taxon>Eukaryota</taxon>
        <taxon>Metazoa</taxon>
        <taxon>Spiralia</taxon>
        <taxon>Lophotrochozoa</taxon>
        <taxon>Platyhelminthes</taxon>
        <taxon>Rhabditophora</taxon>
        <taxon>Macrostomorpha</taxon>
        <taxon>Macrostomida</taxon>
        <taxon>Macrostomidae</taxon>
        <taxon>Macrostomum</taxon>
    </lineage>
</organism>
<name>A0A1I8FQA9_9PLAT</name>
<dbReference type="GO" id="GO:0010992">
    <property type="term" value="P:ubiquitin recycling"/>
    <property type="evidence" value="ECO:0007669"/>
    <property type="project" value="TreeGrafter"/>
</dbReference>
<feature type="domain" description="PFU" evidence="5">
    <location>
        <begin position="112"/>
        <end position="215"/>
    </location>
</feature>
<dbReference type="InterPro" id="IPR015943">
    <property type="entry name" value="WD40/YVTN_repeat-like_dom_sf"/>
</dbReference>
<evidence type="ECO:0000313" key="6">
    <source>
        <dbReference type="Proteomes" id="UP000095280"/>
    </source>
</evidence>
<dbReference type="PROSITE" id="PS50082">
    <property type="entry name" value="WD_REPEATS_2"/>
    <property type="match status" value="1"/>
</dbReference>
<dbReference type="GO" id="GO:0043161">
    <property type="term" value="P:proteasome-mediated ubiquitin-dependent protein catabolic process"/>
    <property type="evidence" value="ECO:0007669"/>
    <property type="project" value="TreeGrafter"/>
</dbReference>
<evidence type="ECO:0000313" key="7">
    <source>
        <dbReference type="WBParaSite" id="maker-unitig_43002-snap-gene-0.1-mRNA-1"/>
    </source>
</evidence>
<dbReference type="PANTHER" id="PTHR19849">
    <property type="entry name" value="PHOSPHOLIPASE A-2-ACTIVATING PROTEIN"/>
    <property type="match status" value="1"/>
</dbReference>
<dbReference type="InterPro" id="IPR038122">
    <property type="entry name" value="PFU_sf"/>
</dbReference>
<evidence type="ECO:0000256" key="4">
    <source>
        <dbReference type="PROSITE-ProRule" id="PRU00221"/>
    </source>
</evidence>
<keyword evidence="1" id="KW-0963">Cytoplasm</keyword>
<dbReference type="InterPro" id="IPR036322">
    <property type="entry name" value="WD40_repeat_dom_sf"/>
</dbReference>
<dbReference type="Proteomes" id="UP000095280">
    <property type="component" value="Unplaced"/>
</dbReference>
<dbReference type="WBParaSite" id="maker-unitig_43002-snap-gene-0.1-mRNA-1">
    <property type="protein sequence ID" value="maker-unitig_43002-snap-gene-0.1-mRNA-1"/>
    <property type="gene ID" value="maker-unitig_43002-snap-gene-0.1"/>
</dbReference>
<reference evidence="7" key="1">
    <citation type="submission" date="2016-11" db="UniProtKB">
        <authorList>
            <consortium name="WormBaseParasite"/>
        </authorList>
    </citation>
    <scope>IDENTIFICATION</scope>
</reference>
<dbReference type="AlphaFoldDB" id="A0A1I8FQA9"/>
<feature type="repeat" description="WD" evidence="4">
    <location>
        <begin position="1"/>
        <end position="45"/>
    </location>
</feature>
<dbReference type="PANTHER" id="PTHR19849:SF0">
    <property type="entry name" value="PHOSPHOLIPASE A-2-ACTIVATING PROTEIN"/>
    <property type="match status" value="1"/>
</dbReference>
<keyword evidence="3" id="KW-0677">Repeat</keyword>
<accession>A0A1I8FQA9</accession>
<dbReference type="Gene3D" id="2.130.10.10">
    <property type="entry name" value="YVTN repeat-like/Quinoprotein amine dehydrogenase"/>
    <property type="match status" value="1"/>
</dbReference>
<dbReference type="GO" id="GO:0043130">
    <property type="term" value="F:ubiquitin binding"/>
    <property type="evidence" value="ECO:0007669"/>
    <property type="project" value="TreeGrafter"/>
</dbReference>
<keyword evidence="2 4" id="KW-0853">WD repeat</keyword>
<dbReference type="Gene3D" id="3.10.20.870">
    <property type="entry name" value="PFU (PLAA family ubiquitin binding), C-terminal domain"/>
    <property type="match status" value="1"/>
</dbReference>
<dbReference type="GO" id="GO:0005634">
    <property type="term" value="C:nucleus"/>
    <property type="evidence" value="ECO:0007669"/>
    <property type="project" value="TreeGrafter"/>
</dbReference>
<evidence type="ECO:0000256" key="1">
    <source>
        <dbReference type="ARBA" id="ARBA00022490"/>
    </source>
</evidence>
<dbReference type="Pfam" id="PF09070">
    <property type="entry name" value="PFU"/>
    <property type="match status" value="1"/>
</dbReference>
<evidence type="ECO:0000256" key="2">
    <source>
        <dbReference type="ARBA" id="ARBA00022574"/>
    </source>
</evidence>
<proteinExistence type="predicted"/>
<sequence>HAGFVYAVAALPDPDADGDVLHFASASEDRTCRLWSVETGACLQALTMPCQSIWAVCWLVNGDLAVAGSDAVGSQAVITSRSCIVCLFTSHSPPTRPFAYSQPKPTDWHRLTAGRATLLAGEGGETVNSGGGGSGGCGSGGQTRFEGQDYDFVFTVDVEEGKPPLKLPYNRTEDPWFAAQRFIDKHLLRRPTWIRTNAGETPTISQGTYADPYTGSGRYIPGSGTSDGGTGGGFSDPFTGGNRYVPGGAGVGGGASGGRGVTPELKAKYLPYKELQILSAGNMAGLRKKLGELAASVPADLPDRLGALLDFAKENAGWQTAVSSALCNLSQLVQQQAECPESSADRLLELLHRMLAKSWLGTERRARISRGCVVLETCLLTRPGSAVRAKDLGLKPLLHRFTRYQPIL</sequence>
<dbReference type="InterPro" id="IPR015155">
    <property type="entry name" value="PFU"/>
</dbReference>
<dbReference type="SUPFAM" id="SSF50978">
    <property type="entry name" value="WD40 repeat-like"/>
    <property type="match status" value="1"/>
</dbReference>
<evidence type="ECO:0000259" key="5">
    <source>
        <dbReference type="PROSITE" id="PS51394"/>
    </source>
</evidence>
<dbReference type="InterPro" id="IPR001680">
    <property type="entry name" value="WD40_rpt"/>
</dbReference>
<dbReference type="GO" id="GO:0005737">
    <property type="term" value="C:cytoplasm"/>
    <property type="evidence" value="ECO:0007669"/>
    <property type="project" value="TreeGrafter"/>
</dbReference>
<protein>
    <submittedName>
        <fullName evidence="7">PFU domain-containing protein</fullName>
    </submittedName>
</protein>
<keyword evidence="6" id="KW-1185">Reference proteome</keyword>
<evidence type="ECO:0000256" key="3">
    <source>
        <dbReference type="ARBA" id="ARBA00022737"/>
    </source>
</evidence>
<dbReference type="PROSITE" id="PS51394">
    <property type="entry name" value="PFU"/>
    <property type="match status" value="1"/>
</dbReference>
<dbReference type="Pfam" id="PF00400">
    <property type="entry name" value="WD40"/>
    <property type="match status" value="1"/>
</dbReference>